<reference evidence="4 5" key="1">
    <citation type="submission" date="2017-07" db="EMBL/GenBank/DDBJ databases">
        <title>Tetzosporium hominis gen.nov. sp.nov.</title>
        <authorList>
            <person name="Tetz G."/>
            <person name="Tetz V."/>
        </authorList>
    </citation>
    <scope>NUCLEOTIDE SEQUENCE [LARGE SCALE GENOMIC DNA]</scope>
    <source>
        <strain evidence="4 5">VT-49</strain>
    </source>
</reference>
<dbReference type="EMBL" id="NOKQ01000128">
    <property type="protein sequence ID" value="OZS79473.1"/>
    <property type="molecule type" value="Genomic_DNA"/>
</dbReference>
<accession>A0A264W7A6</accession>
<feature type="region of interest" description="Disordered" evidence="2">
    <location>
        <begin position="136"/>
        <end position="185"/>
    </location>
</feature>
<dbReference type="InterPro" id="IPR034829">
    <property type="entry name" value="DnaD-like_sf"/>
</dbReference>
<protein>
    <recommendedName>
        <fullName evidence="3">DnaB/C C-terminal domain-containing protein</fullName>
    </recommendedName>
</protein>
<proteinExistence type="inferred from homology"/>
<evidence type="ECO:0000256" key="1">
    <source>
        <dbReference type="ARBA" id="ARBA00093462"/>
    </source>
</evidence>
<organism evidence="4 5">
    <name type="scientific">Tetzosporium hominis</name>
    <dbReference type="NCBI Taxonomy" id="2020506"/>
    <lineage>
        <taxon>Bacteria</taxon>
        <taxon>Bacillati</taxon>
        <taxon>Bacillota</taxon>
        <taxon>Bacilli</taxon>
        <taxon>Bacillales</taxon>
        <taxon>Caryophanaceae</taxon>
        <taxon>Tetzosporium</taxon>
    </lineage>
</organism>
<dbReference type="AlphaFoldDB" id="A0A264W7A6"/>
<evidence type="ECO:0000313" key="5">
    <source>
        <dbReference type="Proteomes" id="UP000217065"/>
    </source>
</evidence>
<name>A0A264W7A6_9BACL</name>
<dbReference type="InterPro" id="IPR053162">
    <property type="entry name" value="DnaD"/>
</dbReference>
<evidence type="ECO:0000313" key="4">
    <source>
        <dbReference type="EMBL" id="OZS79473.1"/>
    </source>
</evidence>
<dbReference type="InterPro" id="IPR006343">
    <property type="entry name" value="DnaB/C_C"/>
</dbReference>
<evidence type="ECO:0000256" key="2">
    <source>
        <dbReference type="SAM" id="MobiDB-lite"/>
    </source>
</evidence>
<dbReference type="Proteomes" id="UP000217065">
    <property type="component" value="Unassembled WGS sequence"/>
</dbReference>
<evidence type="ECO:0000259" key="3">
    <source>
        <dbReference type="Pfam" id="PF07261"/>
    </source>
</evidence>
<dbReference type="OrthoDB" id="1258529at2"/>
<feature type="compositionally biased region" description="Low complexity" evidence="2">
    <location>
        <begin position="139"/>
        <end position="157"/>
    </location>
</feature>
<dbReference type="NCBIfam" id="TIGR01446">
    <property type="entry name" value="DnaD_dom"/>
    <property type="match status" value="1"/>
</dbReference>
<feature type="compositionally biased region" description="Polar residues" evidence="2">
    <location>
        <begin position="166"/>
        <end position="181"/>
    </location>
</feature>
<dbReference type="PANTHER" id="PTHR37293:SF5">
    <property type="entry name" value="DNA REPLICATION PROTEIN"/>
    <property type="match status" value="1"/>
</dbReference>
<comment type="caution">
    <text evidence="4">The sequence shown here is derived from an EMBL/GenBank/DDBJ whole genome shotgun (WGS) entry which is preliminary data.</text>
</comment>
<feature type="domain" description="DnaB/C C-terminal" evidence="3">
    <location>
        <begin position="197"/>
        <end position="263"/>
    </location>
</feature>
<dbReference type="PANTHER" id="PTHR37293">
    <property type="entry name" value="PHAGE REPLICATION PROTEIN-RELATED"/>
    <property type="match status" value="1"/>
</dbReference>
<dbReference type="SUPFAM" id="SSF158499">
    <property type="entry name" value="DnaD domain-like"/>
    <property type="match status" value="1"/>
</dbReference>
<comment type="similarity">
    <text evidence="1">Belongs to the DnaB/DnaD family.</text>
</comment>
<dbReference type="Pfam" id="PF07261">
    <property type="entry name" value="DnaB_2"/>
    <property type="match status" value="1"/>
</dbReference>
<sequence>MAIYRQIQIDFWQDNFVTDLSAEDRYFFIYLLTNSNTSQSGVYQINVKLAAFELGWDREQVNKLIKRFVEYGKIEFDETTSEIMIVNWLKYNKATSPKVAKVIDREIKSIKNEHFKDTLIQLCALYGYPIDTVSIPNRNNNNNNNQHNNNNNNQHNNQNEEEAPASSVSMYSNTTDENSGEPSEATKIYSFGDVATFYKENVRDLNHHIGQRLGYMVDEYGAELTYYAIQVAIEKGEASKINYIEGILRIWKEKNHKTIDDVVSANKRFIAASKIKKSEPVPEWLGNQEVKAPKLSAEEEADLDAERQKLLAELAATKGLNQNGIAASLVKRIGG</sequence>
<gene>
    <name evidence="4" type="ORF">CF394_00785</name>
</gene>
<dbReference type="Gene3D" id="1.10.10.630">
    <property type="entry name" value="DnaD domain-like"/>
    <property type="match status" value="1"/>
</dbReference>
<dbReference type="RefSeq" id="WP_094941379.1">
    <property type="nucleotide sequence ID" value="NZ_NOKQ01000128.1"/>
</dbReference>
<keyword evidence="5" id="KW-1185">Reference proteome</keyword>